<dbReference type="PANTHER" id="PTHR16356:SF1">
    <property type="entry name" value="TRANSMEMBRANE AND COILED-COIL DOMAIN-CONTAINING PROTEIN 6"/>
    <property type="match status" value="1"/>
</dbReference>
<sequence>MFIYYIAPLVFLSGINSYFRGFVGIQKDKSESEVMSVDPSPIDARIREFIRRDIQDSRTNSRNSDLDTVRCGLGEIVDVMSNNITQKDVQGLAARIKRRKRATSNDLIRLSKAFMRNSENISTFIRIPGAINVVIKEFTGQDADLRLWATECLCNLSLGDDFCCEKVALMAGSYLLAYVKSSNKHLARLCLWVLCNLVSGGGKPLKILMSQEIVRELISVVQNDFDDNIKNESLNCLELIVSHEEQILSDSDNKIIVNAVIEEKNPETLGGIQLLYRYLTGKNFHLSDLTALAKVVTFCTEYLTKHPPKAPTRDIALGFVLYSIRILGNCTSVQEDAAKAFIEQFTGQKKLSDVINSLIESTKQEEVTIELLWLVGSLHNSPYPAVQQYLEQDNLAYNTRFPVITSL</sequence>
<name>A0A1B0EWG1_PHLPP</name>
<organism evidence="1 2">
    <name type="scientific">Phlebotomus papatasi</name>
    <name type="common">Sandfly</name>
    <dbReference type="NCBI Taxonomy" id="29031"/>
    <lineage>
        <taxon>Eukaryota</taxon>
        <taxon>Metazoa</taxon>
        <taxon>Ecdysozoa</taxon>
        <taxon>Arthropoda</taxon>
        <taxon>Hexapoda</taxon>
        <taxon>Insecta</taxon>
        <taxon>Pterygota</taxon>
        <taxon>Neoptera</taxon>
        <taxon>Endopterygota</taxon>
        <taxon>Diptera</taxon>
        <taxon>Nematocera</taxon>
        <taxon>Psychodoidea</taxon>
        <taxon>Psychodidae</taxon>
        <taxon>Phlebotomus</taxon>
        <taxon>Phlebotomus</taxon>
    </lineage>
</organism>
<dbReference type="EnsemblMetazoa" id="PPAI003996-RA">
    <property type="protein sequence ID" value="PPAI003996-PA"/>
    <property type="gene ID" value="PPAI003996"/>
</dbReference>
<dbReference type="VEuPathDB" id="VectorBase:PPAPM1_012099"/>
<protein>
    <submittedName>
        <fullName evidence="1">Uncharacterized protein</fullName>
    </submittedName>
</protein>
<reference evidence="1" key="1">
    <citation type="submission" date="2022-08" db="UniProtKB">
        <authorList>
            <consortium name="EnsemblMetazoa"/>
        </authorList>
    </citation>
    <scope>IDENTIFICATION</scope>
    <source>
        <strain evidence="1">Israel</strain>
    </source>
</reference>
<dbReference type="SUPFAM" id="SSF48371">
    <property type="entry name" value="ARM repeat"/>
    <property type="match status" value="1"/>
</dbReference>
<accession>A0A1B0EWG1</accession>
<dbReference type="Gene3D" id="1.25.10.10">
    <property type="entry name" value="Leucine-rich Repeat Variant"/>
    <property type="match status" value="1"/>
</dbReference>
<keyword evidence="2" id="KW-1185">Reference proteome</keyword>
<dbReference type="InterPro" id="IPR011989">
    <property type="entry name" value="ARM-like"/>
</dbReference>
<dbReference type="PANTHER" id="PTHR16356">
    <property type="entry name" value="TRANSMEMBRANE AND COILED-COIL DOMAIN-CONTAINING PROTEIN 6 TMCO6"/>
    <property type="match status" value="1"/>
</dbReference>
<evidence type="ECO:0000313" key="1">
    <source>
        <dbReference type="EnsemblMetazoa" id="PPAI003996-PA"/>
    </source>
</evidence>
<dbReference type="EMBL" id="AJVK01004166">
    <property type="status" value="NOT_ANNOTATED_CDS"/>
    <property type="molecule type" value="Genomic_DNA"/>
</dbReference>
<proteinExistence type="predicted"/>
<dbReference type="VEuPathDB" id="VectorBase:PPAI003996"/>
<evidence type="ECO:0000313" key="2">
    <source>
        <dbReference type="Proteomes" id="UP000092462"/>
    </source>
</evidence>
<dbReference type="AlphaFoldDB" id="A0A1B0EWG1"/>
<dbReference type="Proteomes" id="UP000092462">
    <property type="component" value="Unassembled WGS sequence"/>
</dbReference>
<dbReference type="InterPro" id="IPR016024">
    <property type="entry name" value="ARM-type_fold"/>
</dbReference>